<dbReference type="Pfam" id="PF03372">
    <property type="entry name" value="Exo_endo_phos"/>
    <property type="match status" value="1"/>
</dbReference>
<dbReference type="InterPro" id="IPR005135">
    <property type="entry name" value="Endo/exonuclease/phosphatase"/>
</dbReference>
<dbReference type="Gene3D" id="3.60.10.10">
    <property type="entry name" value="Endonuclease/exonuclease/phosphatase"/>
    <property type="match status" value="1"/>
</dbReference>
<accession>A0A0P0RCW3</accession>
<dbReference type="GO" id="GO:0004527">
    <property type="term" value="F:exonuclease activity"/>
    <property type="evidence" value="ECO:0007669"/>
    <property type="project" value="UniProtKB-KW"/>
</dbReference>
<dbReference type="Proteomes" id="UP000019146">
    <property type="component" value="Chromosome 2"/>
</dbReference>
<dbReference type="PANTHER" id="PTHR14859:SF15">
    <property type="entry name" value="ENDONUCLEASE_EXONUCLEASE_PHOSPHATASE DOMAIN-CONTAINING PROTEIN"/>
    <property type="match status" value="1"/>
</dbReference>
<proteinExistence type="predicted"/>
<reference evidence="2 3" key="1">
    <citation type="journal article" date="2014" name="Genome Announc.">
        <title>Draft Genome Sequence of the Haloacid-Degrading Burkholderia caribensis Strain MBA4.</title>
        <authorList>
            <person name="Pan Y."/>
            <person name="Kong K.F."/>
            <person name="Tsang J.S."/>
        </authorList>
    </citation>
    <scope>NUCLEOTIDE SEQUENCE [LARGE SCALE GENOMIC DNA]</scope>
    <source>
        <strain evidence="2 3">MBA4</strain>
    </source>
</reference>
<dbReference type="EMBL" id="CP012747">
    <property type="protein sequence ID" value="ALL66391.1"/>
    <property type="molecule type" value="Genomic_DNA"/>
</dbReference>
<dbReference type="GeneID" id="69970361"/>
<sequence length="249" mass="27252">MNDIAPGLREQAATQDVRALRIATYNIHGTVGADRQPSPERIAGVIRELDADIVALQEVPLGGSFAPNALPVLREMTGMDAIAGPTLDTPERRYGNAILSRLPICATRSLDLSFGTREARGALDVDVETDGPGSGLRVVATHLGLSARERRAQIRALIAAFDTPRMPVLLMGDLNEWFVWGHALRMLVTHFQAAPAPRTFPARLPVFALDRIWMHPADRLIDVTVHRSMLARAASDHLPLVARIAREHH</sequence>
<dbReference type="SUPFAM" id="SSF56219">
    <property type="entry name" value="DNase I-like"/>
    <property type="match status" value="1"/>
</dbReference>
<dbReference type="GO" id="GO:0016020">
    <property type="term" value="C:membrane"/>
    <property type="evidence" value="ECO:0007669"/>
    <property type="project" value="GOC"/>
</dbReference>
<evidence type="ECO:0000313" key="2">
    <source>
        <dbReference type="EMBL" id="ALL66391.1"/>
    </source>
</evidence>
<evidence type="ECO:0000313" key="3">
    <source>
        <dbReference type="Proteomes" id="UP000019146"/>
    </source>
</evidence>
<protein>
    <submittedName>
        <fullName evidence="2">Endonuclease/Exonuclease/phosphatase family protein</fullName>
    </submittedName>
</protein>
<dbReference type="KEGG" id="bcai:K788_0002906"/>
<organism evidence="2 3">
    <name type="scientific">Paraburkholderia caribensis MBA4</name>
    <dbReference type="NCBI Taxonomy" id="1323664"/>
    <lineage>
        <taxon>Bacteria</taxon>
        <taxon>Pseudomonadati</taxon>
        <taxon>Pseudomonadota</taxon>
        <taxon>Betaproteobacteria</taxon>
        <taxon>Burkholderiales</taxon>
        <taxon>Burkholderiaceae</taxon>
        <taxon>Paraburkholderia</taxon>
    </lineage>
</organism>
<feature type="domain" description="Endonuclease/exonuclease/phosphatase" evidence="1">
    <location>
        <begin position="23"/>
        <end position="237"/>
    </location>
</feature>
<dbReference type="AlphaFoldDB" id="A0A0P0RCW3"/>
<dbReference type="GO" id="GO:0006506">
    <property type="term" value="P:GPI anchor biosynthetic process"/>
    <property type="evidence" value="ECO:0007669"/>
    <property type="project" value="TreeGrafter"/>
</dbReference>
<dbReference type="InterPro" id="IPR051916">
    <property type="entry name" value="GPI-anchor_lipid_remodeler"/>
</dbReference>
<keyword evidence="2" id="KW-0269">Exonuclease</keyword>
<keyword evidence="2" id="KW-0540">Nuclease</keyword>
<dbReference type="InterPro" id="IPR036691">
    <property type="entry name" value="Endo/exonu/phosph_ase_sf"/>
</dbReference>
<dbReference type="PANTHER" id="PTHR14859">
    <property type="entry name" value="CALCOFLUOR WHITE HYPERSENSITIVE PROTEIN PRECURSOR"/>
    <property type="match status" value="1"/>
</dbReference>
<dbReference type="GO" id="GO:0004519">
    <property type="term" value="F:endonuclease activity"/>
    <property type="evidence" value="ECO:0007669"/>
    <property type="project" value="UniProtKB-KW"/>
</dbReference>
<evidence type="ECO:0000259" key="1">
    <source>
        <dbReference type="Pfam" id="PF03372"/>
    </source>
</evidence>
<keyword evidence="2" id="KW-0378">Hydrolase</keyword>
<gene>
    <name evidence="2" type="ORF">K788_0002906</name>
</gene>
<keyword evidence="2" id="KW-0255">Endonuclease</keyword>
<dbReference type="RefSeq" id="WP_035989548.1">
    <property type="nucleotide sequence ID" value="NZ_CP012747.1"/>
</dbReference>
<name>A0A0P0RCW3_9BURK</name>